<dbReference type="PANTHER" id="PTHR40074:SF2">
    <property type="entry name" value="O-ACETYLTRANSFERASE WECH"/>
    <property type="match status" value="1"/>
</dbReference>
<dbReference type="AlphaFoldDB" id="A0A3A4F8U4"/>
<organism evidence="9 10">
    <name type="scientific">Nesterenkonia natronophila</name>
    <dbReference type="NCBI Taxonomy" id="2174932"/>
    <lineage>
        <taxon>Bacteria</taxon>
        <taxon>Bacillati</taxon>
        <taxon>Actinomycetota</taxon>
        <taxon>Actinomycetes</taxon>
        <taxon>Micrococcales</taxon>
        <taxon>Micrococcaceae</taxon>
        <taxon>Nesterenkonia</taxon>
    </lineage>
</organism>
<evidence type="ECO:0000256" key="4">
    <source>
        <dbReference type="ARBA" id="ARBA00022692"/>
    </source>
</evidence>
<dbReference type="PANTHER" id="PTHR40074">
    <property type="entry name" value="O-ACETYLTRANSFERASE WECH"/>
    <property type="match status" value="1"/>
</dbReference>
<feature type="transmembrane region" description="Helical" evidence="7">
    <location>
        <begin position="68"/>
        <end position="88"/>
    </location>
</feature>
<evidence type="ECO:0000256" key="3">
    <source>
        <dbReference type="ARBA" id="ARBA00022475"/>
    </source>
</evidence>
<protein>
    <submittedName>
        <fullName evidence="9">Acyltransferase</fullName>
    </submittedName>
</protein>
<sequence length="322" mass="36142">MQWMDFLRGLAVLLVVVLHANSQNIAGASVEWWSEVNRYLTPFRMPLLMFMSGMLLHRSLAKPLPLYIWGKVAAIAWPLLVWLCLYGFFVRGGLGVPNILEWQFHQDYLWFLMSLLICYTVAAGFKPLVTRAPSCHSWAYLGMFTAMIGTYVSTTIVHGGLLGSTFWYGAFFFLGAWAAPQVDRWVRVPWTVILPLFLAVAVLAHMGVDDRSLRIGSVTAAGISVAGISVVLWAAPRLARGAVVQFVEWCGRSSVVVYVAHFPIIVLLRDHVFSATDLTAGLQVMLMTGIALFLTVILVWARPWTPWLYVMPRQQRVAVKLR</sequence>
<keyword evidence="9" id="KW-0012">Acyltransferase</keyword>
<feature type="domain" description="Acyltransferase 3" evidence="8">
    <location>
        <begin position="2"/>
        <end position="300"/>
    </location>
</feature>
<evidence type="ECO:0000256" key="7">
    <source>
        <dbReference type="SAM" id="Phobius"/>
    </source>
</evidence>
<proteinExistence type="inferred from homology"/>
<feature type="transmembrane region" description="Helical" evidence="7">
    <location>
        <begin position="246"/>
        <end position="268"/>
    </location>
</feature>
<dbReference type="InterPro" id="IPR002656">
    <property type="entry name" value="Acyl_transf_3_dom"/>
</dbReference>
<keyword evidence="10" id="KW-1185">Reference proteome</keyword>
<evidence type="ECO:0000256" key="2">
    <source>
        <dbReference type="ARBA" id="ARBA00007400"/>
    </source>
</evidence>
<evidence type="ECO:0000256" key="1">
    <source>
        <dbReference type="ARBA" id="ARBA00004651"/>
    </source>
</evidence>
<comment type="similarity">
    <text evidence="2">Belongs to the acyltransferase 3 family.</text>
</comment>
<evidence type="ECO:0000259" key="8">
    <source>
        <dbReference type="Pfam" id="PF01757"/>
    </source>
</evidence>
<accession>A0A3A4F8U4</accession>
<feature type="transmembrane region" description="Helical" evidence="7">
    <location>
        <begin position="214"/>
        <end position="234"/>
    </location>
</feature>
<keyword evidence="3" id="KW-1003">Cell membrane</keyword>
<feature type="transmembrane region" description="Helical" evidence="7">
    <location>
        <begin position="190"/>
        <end position="208"/>
    </location>
</feature>
<dbReference type="GO" id="GO:0005886">
    <property type="term" value="C:plasma membrane"/>
    <property type="evidence" value="ECO:0007669"/>
    <property type="project" value="UniProtKB-SubCell"/>
</dbReference>
<reference evidence="9 10" key="1">
    <citation type="submission" date="2018-09" db="EMBL/GenBank/DDBJ databases">
        <title>Nesterenkonia natronophila sp. nov., an alkaliphilic actinobacteriume isolated from a soda lake, and emended description of the genus Nesterenkonia.</title>
        <authorList>
            <person name="Menes R.J."/>
            <person name="Iriarte A."/>
        </authorList>
    </citation>
    <scope>NUCLEOTIDE SEQUENCE [LARGE SCALE GENOMIC DNA]</scope>
    <source>
        <strain evidence="9 10">M8</strain>
    </source>
</reference>
<keyword evidence="5 7" id="KW-1133">Transmembrane helix</keyword>
<evidence type="ECO:0000256" key="5">
    <source>
        <dbReference type="ARBA" id="ARBA00022989"/>
    </source>
</evidence>
<feature type="transmembrane region" description="Helical" evidence="7">
    <location>
        <begin position="280"/>
        <end position="301"/>
    </location>
</feature>
<dbReference type="Pfam" id="PF01757">
    <property type="entry name" value="Acyl_transf_3"/>
    <property type="match status" value="1"/>
</dbReference>
<dbReference type="Proteomes" id="UP000266615">
    <property type="component" value="Unassembled WGS sequence"/>
</dbReference>
<gene>
    <name evidence="9" type="ORF">D3250_10710</name>
</gene>
<dbReference type="GO" id="GO:0016413">
    <property type="term" value="F:O-acetyltransferase activity"/>
    <property type="evidence" value="ECO:0007669"/>
    <property type="project" value="TreeGrafter"/>
</dbReference>
<keyword evidence="9" id="KW-0808">Transferase</keyword>
<feature type="transmembrane region" description="Helical" evidence="7">
    <location>
        <begin position="137"/>
        <end position="154"/>
    </location>
</feature>
<feature type="transmembrane region" description="Helical" evidence="7">
    <location>
        <begin position="108"/>
        <end position="125"/>
    </location>
</feature>
<evidence type="ECO:0000313" key="10">
    <source>
        <dbReference type="Proteomes" id="UP000266615"/>
    </source>
</evidence>
<keyword evidence="4 7" id="KW-0812">Transmembrane</keyword>
<keyword evidence="6 7" id="KW-0472">Membrane</keyword>
<name>A0A3A4F8U4_9MICC</name>
<comment type="caution">
    <text evidence="9">The sequence shown here is derived from an EMBL/GenBank/DDBJ whole genome shotgun (WGS) entry which is preliminary data.</text>
</comment>
<evidence type="ECO:0000313" key="9">
    <source>
        <dbReference type="EMBL" id="RJN31304.1"/>
    </source>
</evidence>
<feature type="transmembrane region" description="Helical" evidence="7">
    <location>
        <begin position="160"/>
        <end position="178"/>
    </location>
</feature>
<dbReference type="GO" id="GO:0009246">
    <property type="term" value="P:enterobacterial common antigen biosynthetic process"/>
    <property type="evidence" value="ECO:0007669"/>
    <property type="project" value="TreeGrafter"/>
</dbReference>
<dbReference type="EMBL" id="QYZP01000003">
    <property type="protein sequence ID" value="RJN31304.1"/>
    <property type="molecule type" value="Genomic_DNA"/>
</dbReference>
<comment type="subcellular location">
    <subcellularLocation>
        <location evidence="1">Cell membrane</location>
        <topology evidence="1">Multi-pass membrane protein</topology>
    </subcellularLocation>
</comment>
<evidence type="ECO:0000256" key="6">
    <source>
        <dbReference type="ARBA" id="ARBA00023136"/>
    </source>
</evidence>